<dbReference type="InterPro" id="IPR036034">
    <property type="entry name" value="PDZ_sf"/>
</dbReference>
<proteinExistence type="predicted"/>
<reference evidence="4 5" key="1">
    <citation type="journal article" date="2016" name="Mol. Biol. Evol.">
        <title>Comparative Genomics of Early-Diverging Mushroom-Forming Fungi Provides Insights into the Origins of Lignocellulose Decay Capabilities.</title>
        <authorList>
            <person name="Nagy L.G."/>
            <person name="Riley R."/>
            <person name="Tritt A."/>
            <person name="Adam C."/>
            <person name="Daum C."/>
            <person name="Floudas D."/>
            <person name="Sun H."/>
            <person name="Yadav J.S."/>
            <person name="Pangilinan J."/>
            <person name="Larsson K.H."/>
            <person name="Matsuura K."/>
            <person name="Barry K."/>
            <person name="Labutti K."/>
            <person name="Kuo R."/>
            <person name="Ohm R.A."/>
            <person name="Bhattacharya S.S."/>
            <person name="Shirouzu T."/>
            <person name="Yoshinaga Y."/>
            <person name="Martin F.M."/>
            <person name="Grigoriev I.V."/>
            <person name="Hibbett D.S."/>
        </authorList>
    </citation>
    <scope>NUCLEOTIDE SEQUENCE [LARGE SCALE GENOMIC DNA]</scope>
    <source>
        <strain evidence="4 5">L-15889</strain>
    </source>
</reference>
<dbReference type="STRING" id="1314783.A0A165TNM9"/>
<evidence type="ECO:0000313" key="5">
    <source>
        <dbReference type="Proteomes" id="UP000076727"/>
    </source>
</evidence>
<evidence type="ECO:0000256" key="2">
    <source>
        <dbReference type="SAM" id="Coils"/>
    </source>
</evidence>
<evidence type="ECO:0000259" key="3">
    <source>
        <dbReference type="Pfam" id="PF18265"/>
    </source>
</evidence>
<dbReference type="EMBL" id="KV429035">
    <property type="protein sequence ID" value="KZT73711.1"/>
    <property type="molecule type" value="Genomic_DNA"/>
</dbReference>
<dbReference type="Proteomes" id="UP000076727">
    <property type="component" value="Unassembled WGS sequence"/>
</dbReference>
<accession>A0A165TNM9</accession>
<keyword evidence="2" id="KW-0175">Coiled coil</keyword>
<sequence>MIPSRERDTPADRVRSLMSQKENIEAELDAQASILKANSSTLNTPLVDVDGFPRADIDVWAVRHARVRIIELRNDLEALRNTIATALQGVFDPTTLAKSEPTAQGNVESSSSSTLVPFAKVNGVAPGSPAAAAVRVPRLRRHDLAAETLVQGLLREDLVLSFGSLTRTSFPSSTSLHPLVEFVAAHENRQVAVQVLRGSDETVDLMFTPRSGWGGRGLLGCHIVPYSG</sequence>
<dbReference type="Pfam" id="PF18265">
    <property type="entry name" value="Nas2_N"/>
    <property type="match status" value="1"/>
</dbReference>
<dbReference type="PANTHER" id="PTHR12651">
    <property type="entry name" value="26S PROTEASOME NON-ATPASE REGULATORY SUBUNIT 9"/>
    <property type="match status" value="1"/>
</dbReference>
<dbReference type="GO" id="GO:0070682">
    <property type="term" value="P:proteasome regulatory particle assembly"/>
    <property type="evidence" value="ECO:0007669"/>
    <property type="project" value="InterPro"/>
</dbReference>
<dbReference type="GO" id="GO:0005634">
    <property type="term" value="C:nucleus"/>
    <property type="evidence" value="ECO:0007669"/>
    <property type="project" value="TreeGrafter"/>
</dbReference>
<dbReference type="GO" id="GO:0005737">
    <property type="term" value="C:cytoplasm"/>
    <property type="evidence" value="ECO:0007669"/>
    <property type="project" value="TreeGrafter"/>
</dbReference>
<feature type="domain" description="Nas2 N-terminal" evidence="3">
    <location>
        <begin position="15"/>
        <end position="91"/>
    </location>
</feature>
<gene>
    <name evidence="4" type="ORF">DAEQUDRAFT_661548</name>
</gene>
<dbReference type="InterPro" id="IPR035269">
    <property type="entry name" value="PSMD9"/>
</dbReference>
<dbReference type="AlphaFoldDB" id="A0A165TNM9"/>
<dbReference type="OrthoDB" id="72325at2759"/>
<keyword evidence="1" id="KW-0143">Chaperone</keyword>
<evidence type="ECO:0000256" key="1">
    <source>
        <dbReference type="ARBA" id="ARBA00023186"/>
    </source>
</evidence>
<dbReference type="Gene3D" id="6.10.140.1710">
    <property type="match status" value="1"/>
</dbReference>
<dbReference type="InterPro" id="IPR040815">
    <property type="entry name" value="Nas2_N"/>
</dbReference>
<protein>
    <recommendedName>
        <fullName evidence="3">Nas2 N-terminal domain-containing protein</fullName>
    </recommendedName>
</protein>
<keyword evidence="5" id="KW-1185">Reference proteome</keyword>
<feature type="coiled-coil region" evidence="2">
    <location>
        <begin position="62"/>
        <end position="89"/>
    </location>
</feature>
<evidence type="ECO:0000313" key="4">
    <source>
        <dbReference type="EMBL" id="KZT73711.1"/>
    </source>
</evidence>
<dbReference type="PANTHER" id="PTHR12651:SF1">
    <property type="entry name" value="26S PROTEASOME NON-ATPASE REGULATORY SUBUNIT 9"/>
    <property type="match status" value="1"/>
</dbReference>
<dbReference type="Gene3D" id="2.30.42.10">
    <property type="match status" value="1"/>
</dbReference>
<organism evidence="4 5">
    <name type="scientific">Daedalea quercina L-15889</name>
    <dbReference type="NCBI Taxonomy" id="1314783"/>
    <lineage>
        <taxon>Eukaryota</taxon>
        <taxon>Fungi</taxon>
        <taxon>Dikarya</taxon>
        <taxon>Basidiomycota</taxon>
        <taxon>Agaricomycotina</taxon>
        <taxon>Agaricomycetes</taxon>
        <taxon>Polyporales</taxon>
        <taxon>Fomitopsis</taxon>
    </lineage>
</organism>
<name>A0A165TNM9_9APHY</name>